<keyword evidence="3 6" id="KW-0687">Ribonucleoprotein</keyword>
<dbReference type="InterPro" id="IPR013810">
    <property type="entry name" value="Ribosomal_uS5_N"/>
</dbReference>
<dbReference type="NCBIfam" id="TIGR01020">
    <property type="entry name" value="uS5_euk_arch"/>
    <property type="match status" value="1"/>
</dbReference>
<evidence type="ECO:0000256" key="7">
    <source>
        <dbReference type="RuleBase" id="RU003823"/>
    </source>
</evidence>
<name>A0AAD8BE65_BIOPF</name>
<comment type="caution">
    <text evidence="9">The sequence shown here is derived from an EMBL/GenBank/DDBJ whole genome shotgun (WGS) entry which is preliminary data.</text>
</comment>
<dbReference type="PROSITE" id="PS50881">
    <property type="entry name" value="S5_DSRBD"/>
    <property type="match status" value="1"/>
</dbReference>
<evidence type="ECO:0000256" key="4">
    <source>
        <dbReference type="ARBA" id="ARBA00035255"/>
    </source>
</evidence>
<sequence length="277" mass="30804">MRFNKVPEIFVPNWLSNHLFDRFNNHQWRTQQQHQPVIAQGVDSVVALENEAVDVAGDGKIKSLEEIYLFSLPIKECEIIDFFLVPGTLKDEVLKIMPVQKQTRAGQRTRFKAFVAVGDYNGHVGLGVKCSKEVATAIRGAIILAKLSVIPVRRGYWGNKIGKPHTVPCKVTGKCGSVLVRLIPAPRGTGIVSAPVPKKLLTMAGIEDCYTSASGATSTLGNFAKATYSAIAKTYSYLTPDLWKETVFTKAPYQEFTDYLMKNHSRTAVQRQEQKVY</sequence>
<dbReference type="InterPro" id="IPR005711">
    <property type="entry name" value="Ribosomal_uS5_euk/arc"/>
</dbReference>
<dbReference type="PANTHER" id="PTHR13718:SF4">
    <property type="entry name" value="40S RIBOSOMAL PROTEIN S2"/>
    <property type="match status" value="1"/>
</dbReference>
<evidence type="ECO:0000313" key="9">
    <source>
        <dbReference type="EMBL" id="KAK0051780.1"/>
    </source>
</evidence>
<dbReference type="EMBL" id="JASAOG010000100">
    <property type="protein sequence ID" value="KAK0051780.1"/>
    <property type="molecule type" value="Genomic_DNA"/>
</dbReference>
<accession>A0AAD8BE65</accession>
<keyword evidence="10" id="KW-1185">Reference proteome</keyword>
<evidence type="ECO:0000259" key="8">
    <source>
        <dbReference type="PROSITE" id="PS50881"/>
    </source>
</evidence>
<feature type="domain" description="S5 DRBM" evidence="8">
    <location>
        <begin position="89"/>
        <end position="152"/>
    </location>
</feature>
<dbReference type="GO" id="GO:0003723">
    <property type="term" value="F:RNA binding"/>
    <property type="evidence" value="ECO:0007669"/>
    <property type="project" value="InterPro"/>
</dbReference>
<evidence type="ECO:0000313" key="10">
    <source>
        <dbReference type="Proteomes" id="UP001233172"/>
    </source>
</evidence>
<dbReference type="SUPFAM" id="SSF54211">
    <property type="entry name" value="Ribosomal protein S5 domain 2-like"/>
    <property type="match status" value="1"/>
</dbReference>
<evidence type="ECO:0000256" key="5">
    <source>
        <dbReference type="ARBA" id="ARBA00035407"/>
    </source>
</evidence>
<gene>
    <name evidence="9" type="ORF">Bpfe_018787</name>
</gene>
<dbReference type="FunFam" id="3.30.230.10:FF:000004">
    <property type="entry name" value="40S ribosomal protein S2"/>
    <property type="match status" value="1"/>
</dbReference>
<reference evidence="9" key="2">
    <citation type="submission" date="2023-04" db="EMBL/GenBank/DDBJ databases">
        <authorList>
            <person name="Bu L."/>
            <person name="Lu L."/>
            <person name="Laidemitt M.R."/>
            <person name="Zhang S.M."/>
            <person name="Mutuku M."/>
            <person name="Mkoji G."/>
            <person name="Steinauer M."/>
            <person name="Loker E.S."/>
        </authorList>
    </citation>
    <scope>NUCLEOTIDE SEQUENCE</scope>
    <source>
        <strain evidence="9">KasaAsao</strain>
        <tissue evidence="9">Whole Snail</tissue>
    </source>
</reference>
<dbReference type="Pfam" id="PF00333">
    <property type="entry name" value="Ribosomal_S5"/>
    <property type="match status" value="1"/>
</dbReference>
<evidence type="ECO:0000256" key="1">
    <source>
        <dbReference type="ARBA" id="ARBA00008945"/>
    </source>
</evidence>
<dbReference type="FunFam" id="3.30.160.20:FF:000133">
    <property type="entry name" value="40S ribosomal protein S2"/>
    <property type="match status" value="1"/>
</dbReference>
<proteinExistence type="inferred from homology"/>
<evidence type="ECO:0000256" key="2">
    <source>
        <dbReference type="ARBA" id="ARBA00022980"/>
    </source>
</evidence>
<dbReference type="GO" id="GO:0003735">
    <property type="term" value="F:structural constituent of ribosome"/>
    <property type="evidence" value="ECO:0007669"/>
    <property type="project" value="UniProtKB-UniRule"/>
</dbReference>
<dbReference type="PANTHER" id="PTHR13718">
    <property type="entry name" value="RIBOSOMAL S SUBUNIT"/>
    <property type="match status" value="1"/>
</dbReference>
<dbReference type="Proteomes" id="UP001233172">
    <property type="component" value="Unassembled WGS sequence"/>
</dbReference>
<dbReference type="SUPFAM" id="SSF54768">
    <property type="entry name" value="dsRNA-binding domain-like"/>
    <property type="match status" value="1"/>
</dbReference>
<keyword evidence="2 6" id="KW-0689">Ribosomal protein</keyword>
<evidence type="ECO:0000256" key="3">
    <source>
        <dbReference type="ARBA" id="ARBA00023274"/>
    </source>
</evidence>
<evidence type="ECO:0000256" key="6">
    <source>
        <dbReference type="PROSITE-ProRule" id="PRU00268"/>
    </source>
</evidence>
<dbReference type="InterPro" id="IPR005324">
    <property type="entry name" value="Ribosomal_uS5_C"/>
</dbReference>
<dbReference type="InterPro" id="IPR020568">
    <property type="entry name" value="Ribosomal_Su5_D2-typ_SF"/>
</dbReference>
<dbReference type="GO" id="GO:0022627">
    <property type="term" value="C:cytosolic small ribosomal subunit"/>
    <property type="evidence" value="ECO:0007669"/>
    <property type="project" value="TreeGrafter"/>
</dbReference>
<dbReference type="AlphaFoldDB" id="A0AAD8BE65"/>
<comment type="similarity">
    <text evidence="1 7">Belongs to the universal ribosomal protein uS5 family.</text>
</comment>
<protein>
    <recommendedName>
        <fullName evidence="4">Small ribosomal subunit protein uS5</fullName>
    </recommendedName>
    <alternativeName>
        <fullName evidence="5">40S ribosomal protein S2</fullName>
    </alternativeName>
</protein>
<dbReference type="InterPro" id="IPR000851">
    <property type="entry name" value="Ribosomal_uS5"/>
</dbReference>
<dbReference type="PROSITE" id="PS00585">
    <property type="entry name" value="RIBOSOMAL_S5"/>
    <property type="match status" value="1"/>
</dbReference>
<dbReference type="Gene3D" id="3.30.230.10">
    <property type="match status" value="1"/>
</dbReference>
<dbReference type="InterPro" id="IPR014721">
    <property type="entry name" value="Ribsml_uS5_D2-typ_fold_subgr"/>
</dbReference>
<dbReference type="Gene3D" id="3.30.160.20">
    <property type="match status" value="1"/>
</dbReference>
<organism evidence="9 10">
    <name type="scientific">Biomphalaria pfeifferi</name>
    <name type="common">Bloodfluke planorb</name>
    <name type="synonym">Freshwater snail</name>
    <dbReference type="NCBI Taxonomy" id="112525"/>
    <lineage>
        <taxon>Eukaryota</taxon>
        <taxon>Metazoa</taxon>
        <taxon>Spiralia</taxon>
        <taxon>Lophotrochozoa</taxon>
        <taxon>Mollusca</taxon>
        <taxon>Gastropoda</taxon>
        <taxon>Heterobranchia</taxon>
        <taxon>Euthyneura</taxon>
        <taxon>Panpulmonata</taxon>
        <taxon>Hygrophila</taxon>
        <taxon>Lymnaeoidea</taxon>
        <taxon>Planorbidae</taxon>
        <taxon>Biomphalaria</taxon>
    </lineage>
</organism>
<dbReference type="InterPro" id="IPR018192">
    <property type="entry name" value="Ribosomal_uS5_N_CS"/>
</dbReference>
<dbReference type="Pfam" id="PF03719">
    <property type="entry name" value="Ribosomal_S5_C"/>
    <property type="match status" value="1"/>
</dbReference>
<dbReference type="GO" id="GO:0006412">
    <property type="term" value="P:translation"/>
    <property type="evidence" value="ECO:0007669"/>
    <property type="project" value="InterPro"/>
</dbReference>
<reference evidence="9" key="1">
    <citation type="journal article" date="2023" name="PLoS Negl. Trop. Dis.">
        <title>A genome sequence for Biomphalaria pfeifferi, the major vector snail for the human-infecting parasite Schistosoma mansoni.</title>
        <authorList>
            <person name="Bu L."/>
            <person name="Lu L."/>
            <person name="Laidemitt M.R."/>
            <person name="Zhang S.M."/>
            <person name="Mutuku M."/>
            <person name="Mkoji G."/>
            <person name="Steinauer M."/>
            <person name="Loker E.S."/>
        </authorList>
    </citation>
    <scope>NUCLEOTIDE SEQUENCE</scope>
    <source>
        <strain evidence="9">KasaAsao</strain>
    </source>
</reference>